<dbReference type="Gene3D" id="4.10.365.10">
    <property type="entry name" value="p27"/>
    <property type="match status" value="1"/>
</dbReference>
<dbReference type="PIRSF" id="PIRSF017811">
    <property type="entry name" value="CDK_inhib_pln"/>
    <property type="match status" value="1"/>
</dbReference>
<evidence type="ECO:0000256" key="6">
    <source>
        <dbReference type="SAM" id="MobiDB-lite"/>
    </source>
</evidence>
<evidence type="ECO:0000313" key="8">
    <source>
        <dbReference type="EMBL" id="KAJ7944415.1"/>
    </source>
</evidence>
<dbReference type="AlphaFoldDB" id="A0AAD7P7A2"/>
<accession>A0AAD7P7A2</accession>
<feature type="region of interest" description="Disordered" evidence="6">
    <location>
        <begin position="121"/>
        <end position="170"/>
    </location>
</feature>
<feature type="domain" description="Cyclin-dependent kinase inhibitor" evidence="7">
    <location>
        <begin position="167"/>
        <end position="213"/>
    </location>
</feature>
<dbReference type="InterPro" id="IPR044898">
    <property type="entry name" value="CDI_dom_sf"/>
</dbReference>
<dbReference type="InterPro" id="IPR044275">
    <property type="entry name" value="KRP"/>
</dbReference>
<dbReference type="GO" id="GO:0005654">
    <property type="term" value="C:nucleoplasm"/>
    <property type="evidence" value="ECO:0007669"/>
    <property type="project" value="UniProtKB-SubCell"/>
</dbReference>
<name>A0AAD7P7A2_QUISA</name>
<evidence type="ECO:0000259" key="7">
    <source>
        <dbReference type="Pfam" id="PF02234"/>
    </source>
</evidence>
<dbReference type="GO" id="GO:0004861">
    <property type="term" value="F:cyclin-dependent protein serine/threonine kinase inhibitor activity"/>
    <property type="evidence" value="ECO:0007669"/>
    <property type="project" value="UniProtKB-UniRule"/>
</dbReference>
<comment type="similarity">
    <text evidence="2 5">Belongs to the CDI family. ICK/KRP subfamily.</text>
</comment>
<feature type="compositionally biased region" description="Polar residues" evidence="6">
    <location>
        <begin position="147"/>
        <end position="160"/>
    </location>
</feature>
<sequence>MEVAQVGVRTRARATVTMEAETSAGTTAKRRKINNSELLKSSSSFYVVDVRSRKHLLVKPENKVFPVAAMEEPCSSSTSDQFQASCCSSNNSSELDEDRIKFVDLEVESAEVEISMYSCERSESRREMSTPPASTELGTEIVDVPETTASPAESNSGSRSTVEKKAPTESELEEFFEILGTSEKETQKRLTEKYNFDFVNDVPLEGRYEWVRLKP</sequence>
<comment type="caution">
    <text evidence="8">The sequence shown here is derived from an EMBL/GenBank/DDBJ whole genome shotgun (WGS) entry which is preliminary data.</text>
</comment>
<evidence type="ECO:0000256" key="1">
    <source>
        <dbReference type="ARBA" id="ARBA00004642"/>
    </source>
</evidence>
<dbReference type="PANTHER" id="PTHR46776">
    <property type="entry name" value="CYCLIN-DEPENDENT KINASE INHIBITOR 4-RELATED"/>
    <property type="match status" value="1"/>
</dbReference>
<keyword evidence="3 5" id="KW-0649">Protein kinase inhibitor</keyword>
<dbReference type="KEGG" id="qsa:O6P43_033814"/>
<dbReference type="EMBL" id="JARAOO010000014">
    <property type="protein sequence ID" value="KAJ7944415.1"/>
    <property type="molecule type" value="Genomic_DNA"/>
</dbReference>
<evidence type="ECO:0000256" key="4">
    <source>
        <dbReference type="ARBA" id="ARBA00023306"/>
    </source>
</evidence>
<dbReference type="Proteomes" id="UP001163823">
    <property type="component" value="Chromosome 14"/>
</dbReference>
<dbReference type="Pfam" id="PF02234">
    <property type="entry name" value="CDI"/>
    <property type="match status" value="1"/>
</dbReference>
<dbReference type="InterPro" id="IPR003175">
    <property type="entry name" value="CDI_dom"/>
</dbReference>
<evidence type="ECO:0000256" key="5">
    <source>
        <dbReference type="PIRNR" id="PIRNR017811"/>
    </source>
</evidence>
<proteinExistence type="inferred from homology"/>
<evidence type="ECO:0000256" key="3">
    <source>
        <dbReference type="ARBA" id="ARBA00023013"/>
    </source>
</evidence>
<evidence type="ECO:0000313" key="9">
    <source>
        <dbReference type="Proteomes" id="UP001163823"/>
    </source>
</evidence>
<evidence type="ECO:0000256" key="2">
    <source>
        <dbReference type="ARBA" id="ARBA00010274"/>
    </source>
</evidence>
<keyword evidence="4" id="KW-0131">Cell cycle</keyword>
<reference evidence="8" key="1">
    <citation type="journal article" date="2023" name="Science">
        <title>Elucidation of the pathway for biosynthesis of saponin adjuvants from the soapbark tree.</title>
        <authorList>
            <person name="Reed J."/>
            <person name="Orme A."/>
            <person name="El-Demerdash A."/>
            <person name="Owen C."/>
            <person name="Martin L.B.B."/>
            <person name="Misra R.C."/>
            <person name="Kikuchi S."/>
            <person name="Rejzek M."/>
            <person name="Martin A.C."/>
            <person name="Harkess A."/>
            <person name="Leebens-Mack J."/>
            <person name="Louveau T."/>
            <person name="Stephenson M.J."/>
            <person name="Osbourn A."/>
        </authorList>
    </citation>
    <scope>NUCLEOTIDE SEQUENCE</scope>
    <source>
        <strain evidence="8">S10</strain>
    </source>
</reference>
<protein>
    <recommendedName>
        <fullName evidence="5">Cyclin-dependent kinase inhibitor</fullName>
    </recommendedName>
</protein>
<gene>
    <name evidence="8" type="ORF">O6P43_033814</name>
</gene>
<keyword evidence="9" id="KW-1185">Reference proteome</keyword>
<comment type="subcellular location">
    <subcellularLocation>
        <location evidence="1">Nucleus</location>
        <location evidence="1">Nucleoplasm</location>
    </subcellularLocation>
</comment>
<dbReference type="GO" id="GO:0051726">
    <property type="term" value="P:regulation of cell cycle"/>
    <property type="evidence" value="ECO:0007669"/>
    <property type="project" value="InterPro"/>
</dbReference>
<organism evidence="8 9">
    <name type="scientific">Quillaja saponaria</name>
    <name type="common">Soap bark tree</name>
    <dbReference type="NCBI Taxonomy" id="32244"/>
    <lineage>
        <taxon>Eukaryota</taxon>
        <taxon>Viridiplantae</taxon>
        <taxon>Streptophyta</taxon>
        <taxon>Embryophyta</taxon>
        <taxon>Tracheophyta</taxon>
        <taxon>Spermatophyta</taxon>
        <taxon>Magnoliopsida</taxon>
        <taxon>eudicotyledons</taxon>
        <taxon>Gunneridae</taxon>
        <taxon>Pentapetalae</taxon>
        <taxon>rosids</taxon>
        <taxon>fabids</taxon>
        <taxon>Fabales</taxon>
        <taxon>Quillajaceae</taxon>
        <taxon>Quillaja</taxon>
    </lineage>
</organism>